<proteinExistence type="predicted"/>
<dbReference type="GeneID" id="303303358"/>
<dbReference type="RefSeq" id="WP_096253733.1">
    <property type="nucleotide sequence ID" value="NZ_BMKX01000002.1"/>
</dbReference>
<keyword evidence="2" id="KW-1185">Reference proteome</keyword>
<organism evidence="1 2">
    <name type="scientific">Glutamicibacter ardleyensis</name>
    <dbReference type="NCBI Taxonomy" id="225894"/>
    <lineage>
        <taxon>Bacteria</taxon>
        <taxon>Bacillati</taxon>
        <taxon>Actinomycetota</taxon>
        <taxon>Actinomycetes</taxon>
        <taxon>Micrococcales</taxon>
        <taxon>Micrococcaceae</taxon>
        <taxon>Glutamicibacter</taxon>
    </lineage>
</organism>
<sequence length="88" mass="9850">MSINVLPIIDLQTGQVQFPLHGLWVSYFVTNPRRLAESLTRTVRTPSFDVSREELSVFIAVTGHNHGIPHVFSLAKFPAFTSLTKLNS</sequence>
<evidence type="ECO:0000313" key="1">
    <source>
        <dbReference type="EMBL" id="GGJ53162.1"/>
    </source>
</evidence>
<dbReference type="Proteomes" id="UP000606115">
    <property type="component" value="Unassembled WGS sequence"/>
</dbReference>
<accession>A0ABQ2DDV4</accession>
<name>A0ABQ2DDV4_9MICC</name>
<evidence type="ECO:0000313" key="2">
    <source>
        <dbReference type="Proteomes" id="UP000606115"/>
    </source>
</evidence>
<protein>
    <submittedName>
        <fullName evidence="1">Uncharacterized protein</fullName>
    </submittedName>
</protein>
<reference evidence="2" key="1">
    <citation type="journal article" date="2019" name="Int. J. Syst. Evol. Microbiol.">
        <title>The Global Catalogue of Microorganisms (GCM) 10K type strain sequencing project: providing services to taxonomists for standard genome sequencing and annotation.</title>
        <authorList>
            <consortium name="The Broad Institute Genomics Platform"/>
            <consortium name="The Broad Institute Genome Sequencing Center for Infectious Disease"/>
            <person name="Wu L."/>
            <person name="Ma J."/>
        </authorList>
    </citation>
    <scope>NUCLEOTIDE SEQUENCE [LARGE SCALE GENOMIC DNA]</scope>
    <source>
        <strain evidence="2">CGMCC 1.3685</strain>
    </source>
</reference>
<comment type="caution">
    <text evidence="1">The sequence shown here is derived from an EMBL/GenBank/DDBJ whole genome shotgun (WGS) entry which is preliminary data.</text>
</comment>
<dbReference type="EMBL" id="BMKX01000002">
    <property type="protein sequence ID" value="GGJ53162.1"/>
    <property type="molecule type" value="Genomic_DNA"/>
</dbReference>
<gene>
    <name evidence="1" type="ORF">GCM10007173_09630</name>
</gene>